<dbReference type="PANTHER" id="PTHR43884:SF20">
    <property type="entry name" value="ACYL-COA DEHYDROGENASE FADE28"/>
    <property type="match status" value="1"/>
</dbReference>
<dbReference type="InterPro" id="IPR037069">
    <property type="entry name" value="AcylCoA_DH/ox_N_sf"/>
</dbReference>
<dbReference type="Pfam" id="PF02771">
    <property type="entry name" value="Acyl-CoA_dh_N"/>
    <property type="match status" value="1"/>
</dbReference>
<feature type="domain" description="Acyl-CoA dehydrogenase/oxidase N-terminal" evidence="7">
    <location>
        <begin position="27"/>
        <end position="124"/>
    </location>
</feature>
<feature type="domain" description="Acyl-CoA dehydrogenase/oxidase C-terminal" evidence="6">
    <location>
        <begin position="237"/>
        <end position="372"/>
    </location>
</feature>
<evidence type="ECO:0000256" key="5">
    <source>
        <dbReference type="ARBA" id="ARBA00023002"/>
    </source>
</evidence>
<dbReference type="InterPro" id="IPR009075">
    <property type="entry name" value="AcylCo_DH/oxidase_C"/>
</dbReference>
<dbReference type="SUPFAM" id="SSF47203">
    <property type="entry name" value="Acyl-CoA dehydrogenase C-terminal domain-like"/>
    <property type="match status" value="1"/>
</dbReference>
<evidence type="ECO:0000256" key="2">
    <source>
        <dbReference type="ARBA" id="ARBA00009347"/>
    </source>
</evidence>
<dbReference type="InterPro" id="IPR036250">
    <property type="entry name" value="AcylCo_DH-like_C"/>
</dbReference>
<comment type="cofactor">
    <cofactor evidence="1">
        <name>FAD</name>
        <dbReference type="ChEBI" id="CHEBI:57692"/>
    </cofactor>
</comment>
<protein>
    <submittedName>
        <fullName evidence="8">Acyl-CoA dehydrogenase family protein</fullName>
    </submittedName>
</protein>
<evidence type="ECO:0000256" key="1">
    <source>
        <dbReference type="ARBA" id="ARBA00001974"/>
    </source>
</evidence>
<comment type="similarity">
    <text evidence="2">Belongs to the acyl-CoA dehydrogenase family.</text>
</comment>
<dbReference type="InterPro" id="IPR009100">
    <property type="entry name" value="AcylCoA_DH/oxidase_NM_dom_sf"/>
</dbReference>
<keyword evidence="5" id="KW-0560">Oxidoreductase</keyword>
<evidence type="ECO:0000256" key="4">
    <source>
        <dbReference type="ARBA" id="ARBA00022827"/>
    </source>
</evidence>
<dbReference type="Pfam" id="PF00441">
    <property type="entry name" value="Acyl-CoA_dh_1"/>
    <property type="match status" value="1"/>
</dbReference>
<keyword evidence="4" id="KW-0274">FAD</keyword>
<dbReference type="Gene3D" id="2.40.110.10">
    <property type="entry name" value="Butyryl-CoA Dehydrogenase, subunit A, domain 2"/>
    <property type="match status" value="1"/>
</dbReference>
<dbReference type="EMBL" id="BAAAZW010000003">
    <property type="protein sequence ID" value="GAA3955485.1"/>
    <property type="molecule type" value="Genomic_DNA"/>
</dbReference>
<organism evidence="8 9">
    <name type="scientific">Gordonia caeni</name>
    <dbReference type="NCBI Taxonomy" id="1007097"/>
    <lineage>
        <taxon>Bacteria</taxon>
        <taxon>Bacillati</taxon>
        <taxon>Actinomycetota</taxon>
        <taxon>Actinomycetes</taxon>
        <taxon>Mycobacteriales</taxon>
        <taxon>Gordoniaceae</taxon>
        <taxon>Gordonia</taxon>
    </lineage>
</organism>
<evidence type="ECO:0000313" key="9">
    <source>
        <dbReference type="Proteomes" id="UP001418444"/>
    </source>
</evidence>
<dbReference type="Proteomes" id="UP001418444">
    <property type="component" value="Unassembled WGS sequence"/>
</dbReference>
<evidence type="ECO:0000313" key="8">
    <source>
        <dbReference type="EMBL" id="GAA3955485.1"/>
    </source>
</evidence>
<name>A0ABP7NWD6_9ACTN</name>
<dbReference type="Gene3D" id="1.10.540.10">
    <property type="entry name" value="Acyl-CoA dehydrogenase/oxidase, N-terminal domain"/>
    <property type="match status" value="1"/>
</dbReference>
<dbReference type="PANTHER" id="PTHR43884">
    <property type="entry name" value="ACYL-COA DEHYDROGENASE"/>
    <property type="match status" value="1"/>
</dbReference>
<evidence type="ECO:0000259" key="7">
    <source>
        <dbReference type="Pfam" id="PF02771"/>
    </source>
</evidence>
<evidence type="ECO:0000256" key="3">
    <source>
        <dbReference type="ARBA" id="ARBA00022630"/>
    </source>
</evidence>
<dbReference type="RefSeq" id="WP_344781767.1">
    <property type="nucleotide sequence ID" value="NZ_BAAAZW010000003.1"/>
</dbReference>
<accession>A0ABP7NWD6</accession>
<keyword evidence="9" id="KW-1185">Reference proteome</keyword>
<proteinExistence type="inferred from homology"/>
<keyword evidence="3" id="KW-0285">Flavoprotein</keyword>
<comment type="caution">
    <text evidence="8">The sequence shown here is derived from an EMBL/GenBank/DDBJ whole genome shotgun (WGS) entry which is preliminary data.</text>
</comment>
<gene>
    <name evidence="8" type="ORF">GCM10022231_12620</name>
</gene>
<dbReference type="Gene3D" id="1.20.140.10">
    <property type="entry name" value="Butyryl-CoA Dehydrogenase, subunit A, domain 3"/>
    <property type="match status" value="1"/>
</dbReference>
<dbReference type="InterPro" id="IPR013786">
    <property type="entry name" value="AcylCoA_DH/ox_N"/>
</dbReference>
<reference evidence="9" key="1">
    <citation type="journal article" date="2019" name="Int. J. Syst. Evol. Microbiol.">
        <title>The Global Catalogue of Microorganisms (GCM) 10K type strain sequencing project: providing services to taxonomists for standard genome sequencing and annotation.</title>
        <authorList>
            <consortium name="The Broad Institute Genomics Platform"/>
            <consortium name="The Broad Institute Genome Sequencing Center for Infectious Disease"/>
            <person name="Wu L."/>
            <person name="Ma J."/>
        </authorList>
    </citation>
    <scope>NUCLEOTIDE SEQUENCE [LARGE SCALE GENOMIC DNA]</scope>
    <source>
        <strain evidence="9">JCM 16923</strain>
    </source>
</reference>
<sequence>MDFTPSEAASTVGALAADIAAAISTSERVAELEAAAAPIDATLWHELAGAGLLGLAAAPDPGGDDSADQEQFGTEETTAVATALGRHLARVPYGPHAVAAVPALSEFGSAAVIDELLAPACAGEAIVSAAFEEDLGTSALTPSATLGGDGGLRLTGSKVNVPYAAAAHALLVNATGPDGAVVAVVRTDAGGVTVTETPSTGHVPVYAVAFDGVAVTDQQVLSGGAVTVAHVADLLTLAVAADQSGVVTAAVEATAEYAREREQFGRPIGSFQAVAQRLADGYIDAQGLALTTAQAAWLMSGNADCTAEEISAAVATAKFWADDAGHRVAHTAVHVHGGVGLDTSHPAHRYFLRAKQNEFTYGCGPVALEEIGDLIASGTLEGLP</sequence>
<dbReference type="SUPFAM" id="SSF56645">
    <property type="entry name" value="Acyl-CoA dehydrogenase NM domain-like"/>
    <property type="match status" value="1"/>
</dbReference>
<evidence type="ECO:0000259" key="6">
    <source>
        <dbReference type="Pfam" id="PF00441"/>
    </source>
</evidence>
<dbReference type="CDD" id="cd00567">
    <property type="entry name" value="ACAD"/>
    <property type="match status" value="1"/>
</dbReference>
<dbReference type="InterPro" id="IPR046373">
    <property type="entry name" value="Acyl-CoA_Oxase/DH_mid-dom_sf"/>
</dbReference>